<reference evidence="3" key="1">
    <citation type="submission" date="2018-12" db="EMBL/GenBank/DDBJ databases">
        <authorList>
            <person name="Will S."/>
            <person name="Neumann-Schaal M."/>
            <person name="Henke P."/>
        </authorList>
    </citation>
    <scope>NUCLEOTIDE SEQUENCE</scope>
    <source>
        <strain evidence="3">PCC 7102</strain>
    </source>
</reference>
<dbReference type="InterPro" id="IPR017146">
    <property type="entry name" value="Lanti_2_LanM"/>
</dbReference>
<evidence type="ECO:0000313" key="4">
    <source>
        <dbReference type="Proteomes" id="UP000271624"/>
    </source>
</evidence>
<dbReference type="Proteomes" id="UP000271624">
    <property type="component" value="Unassembled WGS sequence"/>
</dbReference>
<dbReference type="GO" id="GO:0046872">
    <property type="term" value="F:metal ion binding"/>
    <property type="evidence" value="ECO:0007669"/>
    <property type="project" value="UniProtKB-KW"/>
</dbReference>
<protein>
    <submittedName>
        <fullName evidence="3">Type 2 lantibiotic biosynthesis protein</fullName>
    </submittedName>
</protein>
<dbReference type="PANTHER" id="PTHR12736">
    <property type="entry name" value="LANC-LIKE PROTEIN"/>
    <property type="match status" value="1"/>
</dbReference>
<gene>
    <name evidence="3" type="primary">cylM</name>
    <name evidence="3" type="ORF">DSM106972_046120</name>
</gene>
<dbReference type="CDD" id="cd04792">
    <property type="entry name" value="LanM-like"/>
    <property type="match status" value="1"/>
</dbReference>
<keyword evidence="1" id="KW-0479">Metal-binding</keyword>
<name>A0A3S1CK94_9CYAN</name>
<dbReference type="Pfam" id="PF05147">
    <property type="entry name" value="LANC_like"/>
    <property type="match status" value="1"/>
</dbReference>
<dbReference type="GO" id="GO:0031179">
    <property type="term" value="P:peptide modification"/>
    <property type="evidence" value="ECO:0007669"/>
    <property type="project" value="InterPro"/>
</dbReference>
<dbReference type="InterPro" id="IPR025410">
    <property type="entry name" value="Lant_dehyd"/>
</dbReference>
<dbReference type="PIRSF" id="PIRSF037228">
    <property type="entry name" value="Lant_mod_RumM"/>
    <property type="match status" value="1"/>
</dbReference>
<proteinExistence type="predicted"/>
<reference evidence="3" key="2">
    <citation type="journal article" date="2019" name="Genome Biol. Evol.">
        <title>Day and night: Metabolic profiles and evolutionary relationships of six axenic non-marine cyanobacteria.</title>
        <authorList>
            <person name="Will S.E."/>
            <person name="Henke P."/>
            <person name="Boedeker C."/>
            <person name="Huang S."/>
            <person name="Brinkmann H."/>
            <person name="Rohde M."/>
            <person name="Jarek M."/>
            <person name="Friedl T."/>
            <person name="Seufert S."/>
            <person name="Schumacher M."/>
            <person name="Overmann J."/>
            <person name="Neumann-Schaal M."/>
            <person name="Petersen J."/>
        </authorList>
    </citation>
    <scope>NUCLEOTIDE SEQUENCE [LARGE SCALE GENOMIC DNA]</scope>
    <source>
        <strain evidence="3">PCC 7102</strain>
    </source>
</reference>
<dbReference type="RefSeq" id="WP_127082986.1">
    <property type="nucleotide sequence ID" value="NZ_RSCL01000011.1"/>
</dbReference>
<dbReference type="InterPro" id="IPR007822">
    <property type="entry name" value="LANC-like"/>
</dbReference>
<dbReference type="GO" id="GO:0005975">
    <property type="term" value="P:carbohydrate metabolic process"/>
    <property type="evidence" value="ECO:0007669"/>
    <property type="project" value="InterPro"/>
</dbReference>
<dbReference type="PANTHER" id="PTHR12736:SF21">
    <property type="entry name" value="LANC-LIKE PROTEIN 2"/>
    <property type="match status" value="1"/>
</dbReference>
<dbReference type="SUPFAM" id="SSF158745">
    <property type="entry name" value="LanC-like"/>
    <property type="match status" value="1"/>
</dbReference>
<dbReference type="GO" id="GO:0005886">
    <property type="term" value="C:plasma membrane"/>
    <property type="evidence" value="ECO:0007669"/>
    <property type="project" value="TreeGrafter"/>
</dbReference>
<dbReference type="Pfam" id="PF13575">
    <property type="entry name" value="DUF4135"/>
    <property type="match status" value="1"/>
</dbReference>
<dbReference type="Gene3D" id="1.50.10.10">
    <property type="match status" value="1"/>
</dbReference>
<accession>A0A3S1CK94</accession>
<dbReference type="SMART" id="SM01260">
    <property type="entry name" value="LANC_like"/>
    <property type="match status" value="1"/>
</dbReference>
<dbReference type="PRINTS" id="PR01950">
    <property type="entry name" value="LANCSUPER"/>
</dbReference>
<dbReference type="AlphaFoldDB" id="A0A3S1CK94"/>
<feature type="binding site" evidence="1">
    <location>
        <position position="929"/>
    </location>
    <ligand>
        <name>Zn(2+)</name>
        <dbReference type="ChEBI" id="CHEBI:29105"/>
    </ligand>
</feature>
<keyword evidence="1" id="KW-0862">Zinc</keyword>
<dbReference type="NCBIfam" id="TIGR03897">
    <property type="entry name" value="lanti_2_LanM"/>
    <property type="match status" value="1"/>
</dbReference>
<evidence type="ECO:0000259" key="2">
    <source>
        <dbReference type="Pfam" id="PF13575"/>
    </source>
</evidence>
<dbReference type="InterPro" id="IPR012341">
    <property type="entry name" value="6hp_glycosidase-like_sf"/>
</dbReference>
<dbReference type="OrthoDB" id="9148343at2"/>
<feature type="binding site" evidence="1">
    <location>
        <position position="974"/>
    </location>
    <ligand>
        <name>Zn(2+)</name>
        <dbReference type="ChEBI" id="CHEBI:29105"/>
    </ligand>
</feature>
<organism evidence="3 4">
    <name type="scientific">Dulcicalothrix desertica PCC 7102</name>
    <dbReference type="NCBI Taxonomy" id="232991"/>
    <lineage>
        <taxon>Bacteria</taxon>
        <taxon>Bacillati</taxon>
        <taxon>Cyanobacteriota</taxon>
        <taxon>Cyanophyceae</taxon>
        <taxon>Nostocales</taxon>
        <taxon>Calotrichaceae</taxon>
        <taxon>Dulcicalothrix</taxon>
    </lineage>
</organism>
<sequence>MLVTHEWLVKVVEKSSTISERLGDDFWYNVHADSDVDVTLSQIAKWRQLIAGDNEAKFEKRLSWDNIDLHTVGKAISCACLVNENKLPTWTETLKGVLSASKAPLSSQYLLDAENLLPFEEIFLPFIYIARQKLEVKLGFYYPMLSAKSYGQLERNLLEYLTELCDQTLAIEFHIFQTYKQPSLVSRLGKIQNSHSREQYNRFVEKMLSGGLLDFFEEYSVLARMVATVTDYWVDNTCEFIYRLATDWSDIQQTFQNNSQLGQVVDIRPGISDRHNKGRSVYAITFSSGLKLIYKPKDLGLEETFFELLAYLNYKGIALDLQVLKIINRFQYGWVEYVDYTALKHSGSAIRYYQRSGMLLCILYALSGADFHQENIIACGEQPVAIDLEMLMSAIVRLEETPEDMQDAFFLANLQFSQSVLSTSFLPKWEVGRNGEVYDLSALGGVGGQETSKSLLIWQNINTDGMVLSNEYVEIEPCHNIPILNGTYLSANDYTEEVVDGFRQMYQFLMAHRDTLLIDSPLTKLQKQQVRAIYRPRQVYASLLQEALQPKNLRDGADLSIALDVLCKAFLEHEHRPLHWDIIAAEKQALVHLDIPFFVTSSNSDKLQINPHQYIERYFIEPSYKLVVNRLHQLCEDNLEQQIVYIRTSMYARNASDIKSIALSTPAVGQNLEKNPLFKEVFVYQAVKIAQEMQHRAVRAGTGSVCWMGIDYLPESGQIQPKPMGYDLYNGSSGVALFLAALTKVTNNQEFRDLANAALQPINHLLQNSVVRKQKLIRQIGIGAGKGIGSIVYTLVRCSQFLKEPQIINYALTLVKLISPEDIYRDQKFDIVSGAAGCILGLITLYKATGHALPFKLAKICGDHLVNSGVTSSTGHLTTGIAHGTAGIAYALLRLHDVTNNSVYLEAAAEAIAYERSVYSLQELSISWCDGAPGIALARLGCLPILNNEEIHNDIEKTLETTQKIGLQNIDNLCYGNFGRIETLLVAAQRSNLSKIVSQGQLNEIIQKQVATLIENAEKTGLFQIFPGYQSLYNPGFFQGTAGIGYQLLRLAYPEMFPSVLLWN</sequence>
<feature type="domain" description="Lantibiotic biosynthesis protein dehydration" evidence="2">
    <location>
        <begin position="219"/>
        <end position="600"/>
    </location>
</feature>
<evidence type="ECO:0000256" key="1">
    <source>
        <dbReference type="PIRSR" id="PIRSR607822-1"/>
    </source>
</evidence>
<comment type="caution">
    <text evidence="3">The sequence shown here is derived from an EMBL/GenBank/DDBJ whole genome shotgun (WGS) entry which is preliminary data.</text>
</comment>
<evidence type="ECO:0000313" key="3">
    <source>
        <dbReference type="EMBL" id="RUT04384.1"/>
    </source>
</evidence>
<keyword evidence="4" id="KW-1185">Reference proteome</keyword>
<dbReference type="EMBL" id="RSCL01000011">
    <property type="protein sequence ID" value="RUT04384.1"/>
    <property type="molecule type" value="Genomic_DNA"/>
</dbReference>